<keyword evidence="2" id="KW-0238">DNA-binding</keyword>
<dbReference type="InterPro" id="IPR009057">
    <property type="entry name" value="Homeodomain-like_sf"/>
</dbReference>
<dbReference type="PANTHER" id="PTHR46796">
    <property type="entry name" value="HTH-TYPE TRANSCRIPTIONAL ACTIVATOR RHAS-RELATED"/>
    <property type="match status" value="1"/>
</dbReference>
<keyword evidence="1" id="KW-0805">Transcription regulation</keyword>
<dbReference type="GO" id="GO:0043565">
    <property type="term" value="F:sequence-specific DNA binding"/>
    <property type="evidence" value="ECO:0007669"/>
    <property type="project" value="InterPro"/>
</dbReference>
<evidence type="ECO:0000256" key="1">
    <source>
        <dbReference type="ARBA" id="ARBA00023015"/>
    </source>
</evidence>
<dbReference type="InterPro" id="IPR050204">
    <property type="entry name" value="AraC_XylS_family_regulators"/>
</dbReference>
<dbReference type="InterPro" id="IPR018060">
    <property type="entry name" value="HTH_AraC"/>
</dbReference>
<dbReference type="PANTHER" id="PTHR46796:SF6">
    <property type="entry name" value="ARAC SUBFAMILY"/>
    <property type="match status" value="1"/>
</dbReference>
<proteinExistence type="predicted"/>
<sequence>MSQNANQAGRRGMEQFGMVASAPGLDYCVSGAQPYSLDFAHTSDVICLVLGEIVSQTQYDDGPANPLTFHAETAAFHPRNSRMRIEAKTVRHGFIAFSYSGEFQRGISDKNVAAPICAGSRENIGGDGIKHLVRYARGRALSTGGVNHWEMHCLATLTYLEATRHLNGTGGQRKLKMSDAEFERLNEYLSENLERSVTCADIAGALGLPVRVVFDGVKARTGYSLYRLVLERRIDLAQQLLRDTDLSICDVAVSCGFSSQQHMTALFSERLGVTPLRVRKEHVSPRSTAKLTSSLTCSAP</sequence>
<name>A0A848ISD0_9BURK</name>
<evidence type="ECO:0000259" key="4">
    <source>
        <dbReference type="PROSITE" id="PS01124"/>
    </source>
</evidence>
<organism evidence="5 6">
    <name type="scientific">Paraburkholderia polaris</name>
    <dbReference type="NCBI Taxonomy" id="2728848"/>
    <lineage>
        <taxon>Bacteria</taxon>
        <taxon>Pseudomonadati</taxon>
        <taxon>Pseudomonadota</taxon>
        <taxon>Betaproteobacteria</taxon>
        <taxon>Burkholderiales</taxon>
        <taxon>Burkholderiaceae</taxon>
        <taxon>Paraburkholderia</taxon>
    </lineage>
</organism>
<comment type="caution">
    <text evidence="5">The sequence shown here is derived from an EMBL/GenBank/DDBJ whole genome shotgun (WGS) entry which is preliminary data.</text>
</comment>
<keyword evidence="3" id="KW-0804">Transcription</keyword>
<feature type="domain" description="HTH araC/xylS-type" evidence="4">
    <location>
        <begin position="183"/>
        <end position="281"/>
    </location>
</feature>
<dbReference type="SMART" id="SM00342">
    <property type="entry name" value="HTH_ARAC"/>
    <property type="match status" value="1"/>
</dbReference>
<protein>
    <submittedName>
        <fullName evidence="5">Helix-turn-helix transcriptional regulator</fullName>
    </submittedName>
</protein>
<keyword evidence="6" id="KW-1185">Reference proteome</keyword>
<reference evidence="5 6" key="1">
    <citation type="submission" date="2020-04" db="EMBL/GenBank/DDBJ databases">
        <title>Paraburkholderia sp. RP-4-7 isolated from soil.</title>
        <authorList>
            <person name="Dahal R.H."/>
        </authorList>
    </citation>
    <scope>NUCLEOTIDE SEQUENCE [LARGE SCALE GENOMIC DNA]</scope>
    <source>
        <strain evidence="5 6">RP-4-7</strain>
    </source>
</reference>
<dbReference type="RefSeq" id="WP_169489849.1">
    <property type="nucleotide sequence ID" value="NZ_JABBGJ010000048.1"/>
</dbReference>
<dbReference type="EMBL" id="JABBGJ010000048">
    <property type="protein sequence ID" value="NMM03099.1"/>
    <property type="molecule type" value="Genomic_DNA"/>
</dbReference>
<dbReference type="SUPFAM" id="SSF46689">
    <property type="entry name" value="Homeodomain-like"/>
    <property type="match status" value="1"/>
</dbReference>
<evidence type="ECO:0000313" key="6">
    <source>
        <dbReference type="Proteomes" id="UP000544134"/>
    </source>
</evidence>
<accession>A0A848ISD0</accession>
<evidence type="ECO:0000256" key="3">
    <source>
        <dbReference type="ARBA" id="ARBA00023163"/>
    </source>
</evidence>
<evidence type="ECO:0000256" key="2">
    <source>
        <dbReference type="ARBA" id="ARBA00023125"/>
    </source>
</evidence>
<gene>
    <name evidence="5" type="ORF">HHL24_35005</name>
</gene>
<dbReference type="Pfam" id="PF12833">
    <property type="entry name" value="HTH_18"/>
    <property type="match status" value="1"/>
</dbReference>
<dbReference type="Proteomes" id="UP000544134">
    <property type="component" value="Unassembled WGS sequence"/>
</dbReference>
<evidence type="ECO:0000313" key="5">
    <source>
        <dbReference type="EMBL" id="NMM03099.1"/>
    </source>
</evidence>
<dbReference type="AlphaFoldDB" id="A0A848ISD0"/>
<dbReference type="GO" id="GO:0003700">
    <property type="term" value="F:DNA-binding transcription factor activity"/>
    <property type="evidence" value="ECO:0007669"/>
    <property type="project" value="InterPro"/>
</dbReference>
<dbReference type="Gene3D" id="1.10.10.60">
    <property type="entry name" value="Homeodomain-like"/>
    <property type="match status" value="1"/>
</dbReference>
<dbReference type="PROSITE" id="PS01124">
    <property type="entry name" value="HTH_ARAC_FAMILY_2"/>
    <property type="match status" value="1"/>
</dbReference>